<keyword evidence="2" id="KW-0136">Cellulose degradation</keyword>
<evidence type="ECO:0000259" key="6">
    <source>
        <dbReference type="Pfam" id="PF03442"/>
    </source>
</evidence>
<accession>A0A7G9WJ42</accession>
<dbReference type="Pfam" id="PF03442">
    <property type="entry name" value="CBM_X2"/>
    <property type="match status" value="1"/>
</dbReference>
<feature type="domain" description="Carbohydrate binding X2" evidence="6">
    <location>
        <begin position="819"/>
        <end position="901"/>
    </location>
</feature>
<dbReference type="InterPro" id="IPR005102">
    <property type="entry name" value="Carbo-bd_X2"/>
</dbReference>
<organism evidence="7 8">
    <name type="scientific">Caproicibacterium amylolyticum</name>
    <dbReference type="NCBI Taxonomy" id="2766537"/>
    <lineage>
        <taxon>Bacteria</taxon>
        <taxon>Bacillati</taxon>
        <taxon>Bacillota</taxon>
        <taxon>Clostridia</taxon>
        <taxon>Eubacteriales</taxon>
        <taxon>Oscillospiraceae</taxon>
        <taxon>Caproicibacterium</taxon>
    </lineage>
</organism>
<keyword evidence="4" id="KW-0624">Polysaccharide degradation</keyword>
<dbReference type="InterPro" id="IPR013783">
    <property type="entry name" value="Ig-like_fold"/>
</dbReference>
<evidence type="ECO:0000256" key="5">
    <source>
        <dbReference type="SAM" id="SignalP"/>
    </source>
</evidence>
<dbReference type="Gene3D" id="2.60.40.10">
    <property type="entry name" value="Immunoglobulins"/>
    <property type="match status" value="1"/>
</dbReference>
<dbReference type="Proteomes" id="UP000516046">
    <property type="component" value="Chromosome"/>
</dbReference>
<dbReference type="InterPro" id="IPR014756">
    <property type="entry name" value="Ig_E-set"/>
</dbReference>
<evidence type="ECO:0000256" key="1">
    <source>
        <dbReference type="ARBA" id="ARBA00022729"/>
    </source>
</evidence>
<evidence type="ECO:0000313" key="7">
    <source>
        <dbReference type="EMBL" id="QNO18704.1"/>
    </source>
</evidence>
<name>A0A7G9WJ42_9FIRM</name>
<evidence type="ECO:0000256" key="4">
    <source>
        <dbReference type="ARBA" id="ARBA00023326"/>
    </source>
</evidence>
<dbReference type="KEGG" id="caml:H6X83_03455"/>
<dbReference type="AlphaFoldDB" id="A0A7G9WJ42"/>
<keyword evidence="3" id="KW-0119">Carbohydrate metabolism</keyword>
<dbReference type="RefSeq" id="WP_212507772.1">
    <property type="nucleotide sequence ID" value="NZ_CP060696.1"/>
</dbReference>
<feature type="chain" id="PRO_5039608580" description="Carbohydrate binding X2 domain-containing protein" evidence="5">
    <location>
        <begin position="23"/>
        <end position="1280"/>
    </location>
</feature>
<reference evidence="7 8" key="1">
    <citation type="submission" date="2020-08" db="EMBL/GenBank/DDBJ databases">
        <authorList>
            <person name="Ren C."/>
            <person name="Gu Y."/>
            <person name="Xu Y."/>
        </authorList>
    </citation>
    <scope>NUCLEOTIDE SEQUENCE [LARGE SCALE GENOMIC DNA]</scope>
    <source>
        <strain evidence="7 8">LBM18003</strain>
    </source>
</reference>
<feature type="signal peptide" evidence="5">
    <location>
        <begin position="1"/>
        <end position="22"/>
    </location>
</feature>
<sequence>MKKKILSAILALCLLLTMLPTAATPAVAAASATYDLTQGSVAINDSSPENITVNGNNHQQTTNTIQITGIKNHTVTLNGLNIMSSSTSINPISIDSAGITTLMLSNLNNFSFSISSRAAAVRKATQGTLVIAGTGTLAATGGYFSDHTGGAAIGGNDVENTANIIIQSGTIQATSLSCAAAIGGGNQGSATNIQITDGDVRAESAYGAAIGGGGNFTGGTNTYTGRNIVISGGTVSAYSHDGNKCMAIGDGNVSGSDGYGQSTSGWGNVLQPKTGMVSKVEYPENGTPITSYTGNYGTDQQADITRIDNMTISFVAGHKLTVQNGTGDGLYLVGKPVNISTEDVDYNKFTKWTISSGSAAFTDSASKTTTLTMGDSDVTVTANRTIDYDSLKFFISPVSVKGQSGKTQQFTVRAKYNGTELTADQMAGLSYLASWGLTGGTNSFINATYGLLDMGVETENIKVTAQIAVGGKIYTAAADVIYSEADAGDLTVSGGLPGTDYTYADDVLTFTGSGTYLVGMKPGVTAAATRIVVNGGSPNITMQNVNISTDSNANSIFCVRAGFPTVTISGTNSLINTNTNDGSNGINVVNGCLTLDGGDSDTLTVKGNYYSVVTGGTLTIKGGHYIFGNTSSNIGTAKVAYNATCTVQGGVIELLQAWQGRDCNVINAEGNFCIIPAEGKQAVVYREKNPTKYLTEPYSTGMVKGYYTKIYFSDSLPAITAALAGEEATSADLKVFGSNNAKGYYRLYEGGVSPTPLAGDIMGNSTGTIDLSKDTVSDVSLTGLKEGTAYDCCIVAVAGSGDGTQVSKVVKVHFTTKMAPMTATFDKYTSSDGYKDISLSLNGNTLSNISNGDTALVKDSDYTISEDGGTVTILKSYLATLSSGKTVLTLKFNAGTDQSLVVTVKNTVPMPMPTPAPMPSTSTALPTIIVNASTGAQAGLSGAVFSPNVTSLAFFVMPETPAGIPQGAPDGKADPQGAATYNSAVHDSALNIIGVPYLYNIKLLDQSGNPVSFTGSVTVSIPLPAGLRGKPRVFRNESDSTLTDMNATVKNGFLVFSTTHFSNYIIAGTGSTISLDTSNYQMPVGGKYQIGVSLTGKKNVSVKIHSTNNGTLTAKRLENGNIQAEGKGVGTAYVMVDVYGGKNQLLSHVSTCIDVKQSAQSRGDSTRQMGVYTVPDAKDSLTLDTKNYVMSVGGTYQISAWLTEGQAVVLKHYSTNSKIASVAKLANGNYQVTGKGTGTAYIMFDVYGKDNHLLTHASTRVDVKTGIRPHGDSTRQYGIF</sequence>
<keyword evidence="8" id="KW-1185">Reference proteome</keyword>
<gene>
    <name evidence="7" type="ORF">H6X83_03455</name>
</gene>
<evidence type="ECO:0000256" key="2">
    <source>
        <dbReference type="ARBA" id="ARBA00023001"/>
    </source>
</evidence>
<proteinExistence type="predicted"/>
<protein>
    <recommendedName>
        <fullName evidence="6">Carbohydrate binding X2 domain-containing protein</fullName>
    </recommendedName>
</protein>
<dbReference type="EMBL" id="CP060696">
    <property type="protein sequence ID" value="QNO18704.1"/>
    <property type="molecule type" value="Genomic_DNA"/>
</dbReference>
<evidence type="ECO:0000256" key="3">
    <source>
        <dbReference type="ARBA" id="ARBA00023277"/>
    </source>
</evidence>
<evidence type="ECO:0000313" key="8">
    <source>
        <dbReference type="Proteomes" id="UP000516046"/>
    </source>
</evidence>
<dbReference type="GO" id="GO:0030245">
    <property type="term" value="P:cellulose catabolic process"/>
    <property type="evidence" value="ECO:0007669"/>
    <property type="project" value="UniProtKB-KW"/>
</dbReference>
<keyword evidence="1 5" id="KW-0732">Signal</keyword>
<dbReference type="SUPFAM" id="SSF81296">
    <property type="entry name" value="E set domains"/>
    <property type="match status" value="1"/>
</dbReference>